<protein>
    <submittedName>
        <fullName evidence="1">Uncharacterized protein</fullName>
    </submittedName>
</protein>
<evidence type="ECO:0000313" key="1">
    <source>
        <dbReference type="EMBL" id="MCD9645968.1"/>
    </source>
</evidence>
<gene>
    <name evidence="1" type="ORF">HAX54_035408</name>
</gene>
<reference evidence="1 2" key="1">
    <citation type="journal article" date="2021" name="BMC Genomics">
        <title>Datura genome reveals duplications of psychoactive alkaloid biosynthetic genes and high mutation rate following tissue culture.</title>
        <authorList>
            <person name="Rajewski A."/>
            <person name="Carter-House D."/>
            <person name="Stajich J."/>
            <person name="Litt A."/>
        </authorList>
    </citation>
    <scope>NUCLEOTIDE SEQUENCE [LARGE SCALE GENOMIC DNA]</scope>
    <source>
        <strain evidence="1">AR-01</strain>
    </source>
</reference>
<accession>A0ABS8VIL2</accession>
<evidence type="ECO:0000313" key="2">
    <source>
        <dbReference type="Proteomes" id="UP000823775"/>
    </source>
</evidence>
<sequence length="101" mass="10986">MSKRDTCARPAKLKALATRRCVCHKLPSIILEKDVQICALRHHLQDKDRLAKTTCNTVLSKVIGKTGAPPRTLTCVSQSAFAGPHVPGAGAKAVEWRILKC</sequence>
<dbReference type="EMBL" id="JACEIK010004625">
    <property type="protein sequence ID" value="MCD9645968.1"/>
    <property type="molecule type" value="Genomic_DNA"/>
</dbReference>
<keyword evidence="2" id="KW-1185">Reference proteome</keyword>
<organism evidence="1 2">
    <name type="scientific">Datura stramonium</name>
    <name type="common">Jimsonweed</name>
    <name type="synonym">Common thornapple</name>
    <dbReference type="NCBI Taxonomy" id="4076"/>
    <lineage>
        <taxon>Eukaryota</taxon>
        <taxon>Viridiplantae</taxon>
        <taxon>Streptophyta</taxon>
        <taxon>Embryophyta</taxon>
        <taxon>Tracheophyta</taxon>
        <taxon>Spermatophyta</taxon>
        <taxon>Magnoliopsida</taxon>
        <taxon>eudicotyledons</taxon>
        <taxon>Gunneridae</taxon>
        <taxon>Pentapetalae</taxon>
        <taxon>asterids</taxon>
        <taxon>lamiids</taxon>
        <taxon>Solanales</taxon>
        <taxon>Solanaceae</taxon>
        <taxon>Solanoideae</taxon>
        <taxon>Datureae</taxon>
        <taxon>Datura</taxon>
    </lineage>
</organism>
<name>A0ABS8VIL2_DATST</name>
<dbReference type="Proteomes" id="UP000823775">
    <property type="component" value="Unassembled WGS sequence"/>
</dbReference>
<comment type="caution">
    <text evidence="1">The sequence shown here is derived from an EMBL/GenBank/DDBJ whole genome shotgun (WGS) entry which is preliminary data.</text>
</comment>
<proteinExistence type="predicted"/>